<evidence type="ECO:0000313" key="3">
    <source>
        <dbReference type="EMBL" id="MQU41133.1"/>
    </source>
</evidence>
<dbReference type="InterPro" id="IPR009826">
    <property type="entry name" value="DNA_circ_N"/>
</dbReference>
<evidence type="ECO:0000259" key="2">
    <source>
        <dbReference type="Pfam" id="PF07157"/>
    </source>
</evidence>
<proteinExistence type="predicted"/>
<feature type="domain" description="DNA circulation N-terminal" evidence="2">
    <location>
        <begin position="7"/>
        <end position="93"/>
    </location>
</feature>
<comment type="caution">
    <text evidence="3">The sequence shown here is derived from an EMBL/GenBank/DDBJ whole genome shotgun (WGS) entry which is preliminary data.</text>
</comment>
<protein>
    <recommendedName>
        <fullName evidence="2">DNA circulation N-terminal domain-containing protein</fullName>
    </recommendedName>
</protein>
<organism evidence="3 4">
    <name type="scientific">Pseudomonas helleri</name>
    <dbReference type="NCBI Taxonomy" id="1608996"/>
    <lineage>
        <taxon>Bacteria</taxon>
        <taxon>Pseudomonadati</taxon>
        <taxon>Pseudomonadota</taxon>
        <taxon>Gammaproteobacteria</taxon>
        <taxon>Pseudomonadales</taxon>
        <taxon>Pseudomonadaceae</taxon>
        <taxon>Pseudomonas</taxon>
    </lineage>
</organism>
<dbReference type="Proteomes" id="UP000466863">
    <property type="component" value="Unassembled WGS sequence"/>
</dbReference>
<dbReference type="EMBL" id="WIVV01000003">
    <property type="protein sequence ID" value="MQU41133.1"/>
    <property type="molecule type" value="Genomic_DNA"/>
</dbReference>
<feature type="compositionally biased region" description="Acidic residues" evidence="1">
    <location>
        <begin position="278"/>
        <end position="289"/>
    </location>
</feature>
<gene>
    <name evidence="3" type="ORF">GHO28_01240</name>
</gene>
<dbReference type="RefSeq" id="WP_153355328.1">
    <property type="nucleotide sequence ID" value="NZ_JBQQKR010000001.1"/>
</dbReference>
<accession>A0A6I1WKW2</accession>
<dbReference type="Pfam" id="PF07157">
    <property type="entry name" value="DNA_circ_N"/>
    <property type="match status" value="1"/>
</dbReference>
<evidence type="ECO:0000313" key="4">
    <source>
        <dbReference type="Proteomes" id="UP000466863"/>
    </source>
</evidence>
<dbReference type="AlphaFoldDB" id="A0A6I1WKW2"/>
<evidence type="ECO:0000256" key="1">
    <source>
        <dbReference type="SAM" id="MobiDB-lite"/>
    </source>
</evidence>
<feature type="region of interest" description="Disordered" evidence="1">
    <location>
        <begin position="268"/>
        <end position="289"/>
    </location>
</feature>
<sequence length="441" mass="48126">MTWADNLLDASYRGVPINVVGEDLSAQRALSQHGVPYVDGDDVEDLGRGARQFALQVVIFGENYMLELQNLLRALDTGGTAELIHPIYGSVNVTNATYQVIHRAERRDYAEVAVQFLESKPGQPFFAQQFEFVDTSTLDMADEAKWQDGVLDLFGRLDSLVSEIQSWIGGGWTGLMEKVLGLPGHTLRLQQLRSQILGVVSGAASMAKSTSTAFDPLTDLARTPTEIRSAIQGSTPSTSTELLTRSGIPSTMPGADALPAEVARTGSGLLAKGRQGEEPDEDTLPDAMPDDPIEAVAFALVVLVITEFALSYAEAVGVVIEAETDQLSLSPEELERLVNLVRSLIQSAILLHRRVYEIETALPVIEGLRTIAALIQIRARQVILQRPPLITRRVESTASLRLLAHRWYGDNTRAEELLRLNPTLRTPYGVATGTVLRAYAN</sequence>
<name>A0A6I1WKW2_9PSED</name>
<reference evidence="3 4" key="1">
    <citation type="submission" date="2019-10" db="EMBL/GenBank/DDBJ databases">
        <title>Evaluation of single-gene subtyping targets for Pseudomonas.</title>
        <authorList>
            <person name="Reichler S.J."/>
            <person name="Orsi R.H."/>
            <person name="Wiedmann M."/>
            <person name="Martin N.H."/>
            <person name="Murphy S.I."/>
        </authorList>
    </citation>
    <scope>NUCLEOTIDE SEQUENCE [LARGE SCALE GENOMIC DNA]</scope>
    <source>
        <strain evidence="3 4">FSL R10-1876</strain>
    </source>
</reference>